<keyword evidence="8" id="KW-0807">Transducer</keyword>
<sequence length="346" mass="38562">MDTSTRGNRTLVTSLALSSELSRLAVQIWASVILLISFAGIICNAFLFLVIARSKRLRAGTGFLILNLVFACLLASTVNYPLHALMVVGKTFWFPLPGSVCNYTHYIMSITAYANNWFEAFLGINRFVATVCPHGFRSWTSARVCLVISIFCWTFGAVTTLPFCFGMGAQFLVSDFGQCRGLVTSSLGVALLSLNTYLPYGIVAIAIVPVLSKLFALQLAKWRSRMIARPEAIFGETSQQRALLRRRLTVARMLLLSFLFCLACNLPLSIASSFFTEAYGRIPLLSLWLRVFLVFQYAATPVIFFACNDDYRHNLRRLISNPQACSTPTKEAIELRTIPTSSMRHL</sequence>
<evidence type="ECO:0000256" key="7">
    <source>
        <dbReference type="ARBA" id="ARBA00023170"/>
    </source>
</evidence>
<accession>A0A1W0W8E7</accession>
<keyword evidence="6 9" id="KW-0472">Membrane</keyword>
<evidence type="ECO:0000256" key="5">
    <source>
        <dbReference type="ARBA" id="ARBA00023040"/>
    </source>
</evidence>
<dbReference type="PANTHER" id="PTHR24228">
    <property type="entry name" value="B2 BRADYKININ RECEPTOR/ANGIOTENSIN II RECEPTOR"/>
    <property type="match status" value="1"/>
</dbReference>
<keyword evidence="7" id="KW-0675">Receptor</keyword>
<dbReference type="GO" id="GO:0005886">
    <property type="term" value="C:plasma membrane"/>
    <property type="evidence" value="ECO:0007669"/>
    <property type="project" value="UniProtKB-SubCell"/>
</dbReference>
<dbReference type="Gene3D" id="1.20.1070.10">
    <property type="entry name" value="Rhodopsin 7-helix transmembrane proteins"/>
    <property type="match status" value="1"/>
</dbReference>
<dbReference type="InterPro" id="IPR017452">
    <property type="entry name" value="GPCR_Rhodpsn_7TM"/>
</dbReference>
<dbReference type="CDD" id="cd00637">
    <property type="entry name" value="7tm_classA_rhodopsin-like"/>
    <property type="match status" value="1"/>
</dbReference>
<dbReference type="Proteomes" id="UP000192578">
    <property type="component" value="Unassembled WGS sequence"/>
</dbReference>
<feature type="transmembrane region" description="Helical" evidence="9">
    <location>
        <begin position="253"/>
        <end position="275"/>
    </location>
</feature>
<evidence type="ECO:0000259" key="10">
    <source>
        <dbReference type="PROSITE" id="PS50262"/>
    </source>
</evidence>
<dbReference type="PANTHER" id="PTHR24228:SF59">
    <property type="entry name" value="NEUROPEPTIDE RECEPTOR 15"/>
    <property type="match status" value="1"/>
</dbReference>
<dbReference type="AlphaFoldDB" id="A0A1W0W8E7"/>
<organism evidence="11 12">
    <name type="scientific">Hypsibius exemplaris</name>
    <name type="common">Freshwater tardigrade</name>
    <dbReference type="NCBI Taxonomy" id="2072580"/>
    <lineage>
        <taxon>Eukaryota</taxon>
        <taxon>Metazoa</taxon>
        <taxon>Ecdysozoa</taxon>
        <taxon>Tardigrada</taxon>
        <taxon>Eutardigrada</taxon>
        <taxon>Parachela</taxon>
        <taxon>Hypsibioidea</taxon>
        <taxon>Hypsibiidae</taxon>
        <taxon>Hypsibius</taxon>
    </lineage>
</organism>
<dbReference type="GO" id="GO:0004930">
    <property type="term" value="F:G protein-coupled receptor activity"/>
    <property type="evidence" value="ECO:0007669"/>
    <property type="project" value="UniProtKB-KW"/>
</dbReference>
<dbReference type="InterPro" id="IPR000276">
    <property type="entry name" value="GPCR_Rhodpsn"/>
</dbReference>
<feature type="transmembrane region" description="Helical" evidence="9">
    <location>
        <begin position="144"/>
        <end position="168"/>
    </location>
</feature>
<evidence type="ECO:0000256" key="3">
    <source>
        <dbReference type="ARBA" id="ARBA00022692"/>
    </source>
</evidence>
<gene>
    <name evidence="11" type="ORF">BV898_14205</name>
</gene>
<feature type="transmembrane region" description="Helical" evidence="9">
    <location>
        <begin position="28"/>
        <end position="51"/>
    </location>
</feature>
<evidence type="ECO:0000256" key="1">
    <source>
        <dbReference type="ARBA" id="ARBA00004651"/>
    </source>
</evidence>
<feature type="transmembrane region" description="Helical" evidence="9">
    <location>
        <begin position="103"/>
        <end position="124"/>
    </location>
</feature>
<feature type="transmembrane region" description="Helical" evidence="9">
    <location>
        <begin position="197"/>
        <end position="216"/>
    </location>
</feature>
<feature type="transmembrane region" description="Helical" evidence="9">
    <location>
        <begin position="63"/>
        <end position="83"/>
    </location>
</feature>
<keyword evidence="4 9" id="KW-1133">Transmembrane helix</keyword>
<keyword evidence="5" id="KW-0297">G-protein coupled receptor</keyword>
<evidence type="ECO:0000256" key="4">
    <source>
        <dbReference type="ARBA" id="ARBA00022989"/>
    </source>
</evidence>
<protein>
    <recommendedName>
        <fullName evidence="10">G-protein coupled receptors family 1 profile domain-containing protein</fullName>
    </recommendedName>
</protein>
<proteinExistence type="predicted"/>
<evidence type="ECO:0000313" key="12">
    <source>
        <dbReference type="Proteomes" id="UP000192578"/>
    </source>
</evidence>
<evidence type="ECO:0000313" key="11">
    <source>
        <dbReference type="EMBL" id="OQV11476.1"/>
    </source>
</evidence>
<evidence type="ECO:0000256" key="6">
    <source>
        <dbReference type="ARBA" id="ARBA00023136"/>
    </source>
</evidence>
<dbReference type="Pfam" id="PF00001">
    <property type="entry name" value="7tm_1"/>
    <property type="match status" value="1"/>
</dbReference>
<keyword evidence="2" id="KW-1003">Cell membrane</keyword>
<dbReference type="SUPFAM" id="SSF81321">
    <property type="entry name" value="Family A G protein-coupled receptor-like"/>
    <property type="match status" value="1"/>
</dbReference>
<evidence type="ECO:0000256" key="9">
    <source>
        <dbReference type="SAM" id="Phobius"/>
    </source>
</evidence>
<dbReference type="PRINTS" id="PR00237">
    <property type="entry name" value="GPCRRHODOPSN"/>
</dbReference>
<name>A0A1W0W8E7_HYPEX</name>
<reference evidence="12" key="1">
    <citation type="submission" date="2017-01" db="EMBL/GenBank/DDBJ databases">
        <title>Comparative genomics of anhydrobiosis in the tardigrade Hypsibius dujardini.</title>
        <authorList>
            <person name="Yoshida Y."/>
            <person name="Koutsovoulos G."/>
            <person name="Laetsch D."/>
            <person name="Stevens L."/>
            <person name="Kumar S."/>
            <person name="Horikawa D."/>
            <person name="Ishino K."/>
            <person name="Komine S."/>
            <person name="Tomita M."/>
            <person name="Blaxter M."/>
            <person name="Arakawa K."/>
        </authorList>
    </citation>
    <scope>NUCLEOTIDE SEQUENCE [LARGE SCALE GENOMIC DNA]</scope>
    <source>
        <strain evidence="12">Z151</strain>
    </source>
</reference>
<feature type="domain" description="G-protein coupled receptors family 1 profile" evidence="10">
    <location>
        <begin position="43"/>
        <end position="304"/>
    </location>
</feature>
<evidence type="ECO:0000256" key="2">
    <source>
        <dbReference type="ARBA" id="ARBA00022475"/>
    </source>
</evidence>
<keyword evidence="3 9" id="KW-0812">Transmembrane</keyword>
<comment type="subcellular location">
    <subcellularLocation>
        <location evidence="1">Cell membrane</location>
        <topology evidence="1">Multi-pass membrane protein</topology>
    </subcellularLocation>
</comment>
<feature type="transmembrane region" description="Helical" evidence="9">
    <location>
        <begin position="287"/>
        <end position="307"/>
    </location>
</feature>
<evidence type="ECO:0000256" key="8">
    <source>
        <dbReference type="ARBA" id="ARBA00023224"/>
    </source>
</evidence>
<dbReference type="PROSITE" id="PS50262">
    <property type="entry name" value="G_PROTEIN_RECEP_F1_2"/>
    <property type="match status" value="1"/>
</dbReference>
<comment type="caution">
    <text evidence="11">The sequence shown here is derived from an EMBL/GenBank/DDBJ whole genome shotgun (WGS) entry which is preliminary data.</text>
</comment>
<keyword evidence="12" id="KW-1185">Reference proteome</keyword>
<dbReference type="EMBL" id="MTYJ01000170">
    <property type="protein sequence ID" value="OQV11476.1"/>
    <property type="molecule type" value="Genomic_DNA"/>
</dbReference>